<evidence type="ECO:0000313" key="2">
    <source>
        <dbReference type="Proteomes" id="UP000477651"/>
    </source>
</evidence>
<accession>A0A6L9Y712</accession>
<gene>
    <name evidence="1" type="ORF">F9B74_04395</name>
</gene>
<evidence type="ECO:0000313" key="1">
    <source>
        <dbReference type="EMBL" id="NEN75568.1"/>
    </source>
</evidence>
<keyword evidence="2" id="KW-1185">Reference proteome</keyword>
<proteinExistence type="predicted"/>
<name>A0A6L9Y712_9BURK</name>
<reference evidence="1 2" key="1">
    <citation type="submission" date="2020-02" db="EMBL/GenBank/DDBJ databases">
        <title>Pelistega sp. NLN82 were isolated from wild rodents of the Hainan Island.</title>
        <authorList>
            <person name="Niu N."/>
            <person name="Zhou J."/>
        </authorList>
    </citation>
    <scope>NUCLEOTIDE SEQUENCE [LARGE SCALE GENOMIC DNA]</scope>
    <source>
        <strain evidence="1 2">NLN82</strain>
    </source>
</reference>
<dbReference type="Proteomes" id="UP000477651">
    <property type="component" value="Unassembled WGS sequence"/>
</dbReference>
<dbReference type="EMBL" id="JAAGYR010000006">
    <property type="protein sequence ID" value="NEN75568.1"/>
    <property type="molecule type" value="Genomic_DNA"/>
</dbReference>
<protein>
    <submittedName>
        <fullName evidence="1">Uncharacterized protein</fullName>
    </submittedName>
</protein>
<comment type="caution">
    <text evidence="1">The sequence shown here is derived from an EMBL/GenBank/DDBJ whole genome shotgun (WGS) entry which is preliminary data.</text>
</comment>
<organism evidence="1 2">
    <name type="scientific">Pelistega ratti</name>
    <dbReference type="NCBI Taxonomy" id="2652177"/>
    <lineage>
        <taxon>Bacteria</taxon>
        <taxon>Pseudomonadati</taxon>
        <taxon>Pseudomonadota</taxon>
        <taxon>Betaproteobacteria</taxon>
        <taxon>Burkholderiales</taxon>
        <taxon>Alcaligenaceae</taxon>
        <taxon>Pelistega</taxon>
    </lineage>
</organism>
<dbReference type="AlphaFoldDB" id="A0A6L9Y712"/>
<dbReference type="RefSeq" id="WP_159991554.1">
    <property type="nucleotide sequence ID" value="NZ_CP047165.1"/>
</dbReference>
<sequence>MFKFLFFLVLINLLLFGLGSGWFGFTPSDTTMGVKTKPLVEFRPQDIQLNKN</sequence>